<dbReference type="Pfam" id="PF01521">
    <property type="entry name" value="Fe-S_biosyn"/>
    <property type="match status" value="1"/>
</dbReference>
<dbReference type="PANTHER" id="PTHR43011:SF1">
    <property type="entry name" value="IRON-SULFUR CLUSTER ASSEMBLY 2 HOMOLOG, MITOCHONDRIAL"/>
    <property type="match status" value="1"/>
</dbReference>
<dbReference type="AlphaFoldDB" id="A0A8J7Z383"/>
<proteinExistence type="predicted"/>
<organism evidence="2 3">
    <name type="scientific">Myxacorys almedinensis A</name>
    <dbReference type="NCBI Taxonomy" id="2690445"/>
    <lineage>
        <taxon>Bacteria</taxon>
        <taxon>Bacillati</taxon>
        <taxon>Cyanobacteriota</taxon>
        <taxon>Cyanophyceae</taxon>
        <taxon>Leptolyngbyales</taxon>
        <taxon>Leptolyngbyaceae</taxon>
        <taxon>Myxacorys</taxon>
        <taxon>Myxacorys almedinensis</taxon>
    </lineage>
</organism>
<name>A0A8J7Z383_9CYAN</name>
<sequence>MIQVSESAIEEIIRLKTKQSITDAFLRLKVAAGGCSGFLYLTQFDQTLQPDDYVHNCVGSKGQGVKVAIDAQSLTHLNSLSLDFAEDLMGGSFRFHNPQATKTCGCGVSFGVTER</sequence>
<dbReference type="GO" id="GO:0016226">
    <property type="term" value="P:iron-sulfur cluster assembly"/>
    <property type="evidence" value="ECO:0007669"/>
    <property type="project" value="InterPro"/>
</dbReference>
<keyword evidence="3" id="KW-1185">Reference proteome</keyword>
<evidence type="ECO:0000313" key="2">
    <source>
        <dbReference type="EMBL" id="NDJ17006.1"/>
    </source>
</evidence>
<dbReference type="InterPro" id="IPR035903">
    <property type="entry name" value="HesB-like_dom_sf"/>
</dbReference>
<dbReference type="NCBIfam" id="TIGR00049">
    <property type="entry name" value="iron-sulfur cluster assembly accessory protein"/>
    <property type="match status" value="1"/>
</dbReference>
<dbReference type="InterPro" id="IPR000361">
    <property type="entry name" value="ATAP_core_dom"/>
</dbReference>
<dbReference type="InterPro" id="IPR016092">
    <property type="entry name" value="ATAP"/>
</dbReference>
<accession>A0A8J7Z383</accession>
<dbReference type="Proteomes" id="UP000646053">
    <property type="component" value="Unassembled WGS sequence"/>
</dbReference>
<dbReference type="Gene3D" id="2.60.300.12">
    <property type="entry name" value="HesB-like domain"/>
    <property type="match status" value="1"/>
</dbReference>
<dbReference type="PROSITE" id="PS01152">
    <property type="entry name" value="HESB"/>
    <property type="match status" value="1"/>
</dbReference>
<evidence type="ECO:0000313" key="3">
    <source>
        <dbReference type="Proteomes" id="UP000646053"/>
    </source>
</evidence>
<dbReference type="RefSeq" id="WP_162422525.1">
    <property type="nucleotide sequence ID" value="NZ_WVIE01000006.1"/>
</dbReference>
<gene>
    <name evidence="2" type="ORF">GS601_06840</name>
</gene>
<dbReference type="EMBL" id="WVIE01000006">
    <property type="protein sequence ID" value="NDJ17006.1"/>
    <property type="molecule type" value="Genomic_DNA"/>
</dbReference>
<dbReference type="PANTHER" id="PTHR43011">
    <property type="entry name" value="IRON-SULFUR CLUSTER ASSEMBLY 2 HOMOLOG, MITOCHONDRIAL"/>
    <property type="match status" value="1"/>
</dbReference>
<protein>
    <submittedName>
        <fullName evidence="2">Iron-sulfur cluster assembly accessory protein</fullName>
    </submittedName>
</protein>
<dbReference type="GO" id="GO:0051537">
    <property type="term" value="F:2 iron, 2 sulfur cluster binding"/>
    <property type="evidence" value="ECO:0007669"/>
    <property type="project" value="TreeGrafter"/>
</dbReference>
<dbReference type="GO" id="GO:0051539">
    <property type="term" value="F:4 iron, 4 sulfur cluster binding"/>
    <property type="evidence" value="ECO:0007669"/>
    <property type="project" value="TreeGrafter"/>
</dbReference>
<dbReference type="GO" id="GO:0005506">
    <property type="term" value="F:iron ion binding"/>
    <property type="evidence" value="ECO:0007669"/>
    <property type="project" value="TreeGrafter"/>
</dbReference>
<feature type="domain" description="Core" evidence="1">
    <location>
        <begin position="2"/>
        <end position="107"/>
    </location>
</feature>
<reference evidence="2" key="1">
    <citation type="submission" date="2019-12" db="EMBL/GenBank/DDBJ databases">
        <title>High-Quality draft genome sequences of three cyanobacteria isolated from the limestone walls of the Old Cathedral of Coimbra.</title>
        <authorList>
            <person name="Tiago I."/>
            <person name="Soares F."/>
            <person name="Portugal A."/>
        </authorList>
    </citation>
    <scope>NUCLEOTIDE SEQUENCE</scope>
    <source>
        <strain evidence="2">A</strain>
    </source>
</reference>
<evidence type="ECO:0000259" key="1">
    <source>
        <dbReference type="Pfam" id="PF01521"/>
    </source>
</evidence>
<comment type="caution">
    <text evidence="2">The sequence shown here is derived from an EMBL/GenBank/DDBJ whole genome shotgun (WGS) entry which is preliminary data.</text>
</comment>
<dbReference type="SUPFAM" id="SSF89360">
    <property type="entry name" value="HesB-like domain"/>
    <property type="match status" value="1"/>
</dbReference>
<dbReference type="InterPro" id="IPR017870">
    <property type="entry name" value="FeS_cluster_insertion_CS"/>
</dbReference>